<feature type="repeat" description="TPR" evidence="2">
    <location>
        <begin position="188"/>
        <end position="221"/>
    </location>
</feature>
<dbReference type="Pfam" id="PF13174">
    <property type="entry name" value="TPR_6"/>
    <property type="match status" value="1"/>
</dbReference>
<evidence type="ECO:0000259" key="3">
    <source>
        <dbReference type="PROSITE" id="PS51352"/>
    </source>
</evidence>
<dbReference type="PROSITE" id="PS50005">
    <property type="entry name" value="TPR"/>
    <property type="match status" value="1"/>
</dbReference>
<dbReference type="Proteomes" id="UP000010793">
    <property type="component" value="Chromosome"/>
</dbReference>
<reference evidence="4 5" key="1">
    <citation type="journal article" date="2013" name="Genome Announc.">
        <title>Complete Genome Sequence of the Porcine Strain Brachyspira pilosicoli P43/6/78(T.).</title>
        <authorList>
            <person name="Lin C."/>
            <person name="den Bakker H.C."/>
            <person name="Suzuki H."/>
            <person name="Lefebure T."/>
            <person name="Ponnala L."/>
            <person name="Sun Q."/>
            <person name="Stanhope M.J."/>
            <person name="Wiedmann M."/>
            <person name="Duhamel G.E."/>
        </authorList>
    </citation>
    <scope>NUCLEOTIDE SEQUENCE [LARGE SCALE GENOMIC DNA]</scope>
    <source>
        <strain evidence="4 5">P43/6/78</strain>
    </source>
</reference>
<feature type="domain" description="Thioredoxin" evidence="3">
    <location>
        <begin position="7"/>
        <end position="142"/>
    </location>
</feature>
<gene>
    <name evidence="4" type="ORF">BPP43_06020</name>
</gene>
<dbReference type="InterPro" id="IPR011990">
    <property type="entry name" value="TPR-like_helical_dom_sf"/>
</dbReference>
<dbReference type="InterPro" id="IPR013766">
    <property type="entry name" value="Thioredoxin_domain"/>
</dbReference>
<dbReference type="InterPro" id="IPR051099">
    <property type="entry name" value="AGR/TXD"/>
</dbReference>
<dbReference type="PROSITE" id="PS51352">
    <property type="entry name" value="THIOREDOXIN_2"/>
    <property type="match status" value="1"/>
</dbReference>
<keyword evidence="1" id="KW-0732">Signal</keyword>
<evidence type="ECO:0000256" key="2">
    <source>
        <dbReference type="PROSITE-ProRule" id="PRU00339"/>
    </source>
</evidence>
<dbReference type="SUPFAM" id="SSF48452">
    <property type="entry name" value="TPR-like"/>
    <property type="match status" value="1"/>
</dbReference>
<dbReference type="SUPFAM" id="SSF52833">
    <property type="entry name" value="Thioredoxin-like"/>
    <property type="match status" value="1"/>
</dbReference>
<dbReference type="KEGG" id="bpip:BPP43_06020"/>
<keyword evidence="5" id="KW-1185">Reference proteome</keyword>
<evidence type="ECO:0000313" key="4">
    <source>
        <dbReference type="EMBL" id="AGA66448.1"/>
    </source>
</evidence>
<proteinExistence type="predicted"/>
<dbReference type="PANTHER" id="PTHR15337">
    <property type="entry name" value="ANTERIOR GRADIENT PROTEIN-RELATED"/>
    <property type="match status" value="1"/>
</dbReference>
<dbReference type="RefSeq" id="WP_015274419.1">
    <property type="nucleotide sequence ID" value="NC_019908.1"/>
</dbReference>
<dbReference type="Gene3D" id="1.25.40.10">
    <property type="entry name" value="Tetratricopeptide repeat domain"/>
    <property type="match status" value="1"/>
</dbReference>
<organism evidence="4 5">
    <name type="scientific">Brachyspira pilosicoli P43/6/78</name>
    <dbReference type="NCBI Taxonomy" id="1042417"/>
    <lineage>
        <taxon>Bacteria</taxon>
        <taxon>Pseudomonadati</taxon>
        <taxon>Spirochaetota</taxon>
        <taxon>Spirochaetia</taxon>
        <taxon>Brachyspirales</taxon>
        <taxon>Brachyspiraceae</taxon>
        <taxon>Brachyspira</taxon>
    </lineage>
</organism>
<keyword evidence="2" id="KW-0802">TPR repeat</keyword>
<evidence type="ECO:0000256" key="1">
    <source>
        <dbReference type="ARBA" id="ARBA00022729"/>
    </source>
</evidence>
<dbReference type="GO" id="GO:0006950">
    <property type="term" value="P:response to stress"/>
    <property type="evidence" value="ECO:0007669"/>
    <property type="project" value="UniProtKB-ARBA"/>
</dbReference>
<evidence type="ECO:0000313" key="5">
    <source>
        <dbReference type="Proteomes" id="UP000010793"/>
    </source>
</evidence>
<protein>
    <submittedName>
        <fullName evidence="4">Thiol disulfide interchange protein DsbD like protein</fullName>
    </submittedName>
</protein>
<dbReference type="InterPro" id="IPR036249">
    <property type="entry name" value="Thioredoxin-like_sf"/>
</dbReference>
<dbReference type="InterPro" id="IPR019734">
    <property type="entry name" value="TPR_rpt"/>
</dbReference>
<accession>A0A3B6VL01</accession>
<sequence>MNKNIMMIISLIVIAFTISCNDSYAAIKWEKDLASAVKKAKDKDLPIMIDIYTDWCSWCKELDKNTYANKEVIDAAKKMVSVKLNPETSKEGADIAQKYGVQGFPTILFISHDGFVLENVGGYVEGEKFVPYMKNAQEKLKKIRIVLQSKEPSLEKLDLYMESGNEEESSKIFNALLEKKAISKEAMSKYILGFGLMRAQKNDYDTANSYFDRIIKEYPNSQEVYIAHYYKAVTMVLAGEKEEPKKYLEKLLDDPKIPEDMKVQYNTLLSYINEN</sequence>
<dbReference type="PANTHER" id="PTHR15337:SF11">
    <property type="entry name" value="THIOREDOXIN DOMAIN-CONTAINING PROTEIN"/>
    <property type="match status" value="1"/>
</dbReference>
<dbReference type="PROSITE" id="PS51257">
    <property type="entry name" value="PROKAR_LIPOPROTEIN"/>
    <property type="match status" value="1"/>
</dbReference>
<dbReference type="Gene3D" id="3.40.30.10">
    <property type="entry name" value="Glutaredoxin"/>
    <property type="match status" value="1"/>
</dbReference>
<name>A0A3B6VL01_BRAPL</name>
<dbReference type="Pfam" id="PF13899">
    <property type="entry name" value="Thioredoxin_7"/>
    <property type="match status" value="1"/>
</dbReference>
<dbReference type="EMBL" id="CP002873">
    <property type="protein sequence ID" value="AGA66448.1"/>
    <property type="molecule type" value="Genomic_DNA"/>
</dbReference>
<dbReference type="AlphaFoldDB" id="A0A3B6VL01"/>